<feature type="region of interest" description="Disordered" evidence="1">
    <location>
        <begin position="1"/>
        <end position="23"/>
    </location>
</feature>
<name>A0ABP3E325_9ACTN</name>
<dbReference type="EMBL" id="BAAAGX010000014">
    <property type="protein sequence ID" value="GAA0248285.1"/>
    <property type="molecule type" value="Genomic_DNA"/>
</dbReference>
<sequence length="78" mass="8636">MAALFENTTPRAGTGTTVADMTDPDAARLRQIADELRAIRNRTCEPKNNQNPRYHRLSMAVSSVEFAADDIDDEAARD</sequence>
<protein>
    <submittedName>
        <fullName evidence="2">Uncharacterized protein</fullName>
    </submittedName>
</protein>
<reference evidence="3" key="1">
    <citation type="journal article" date="2019" name="Int. J. Syst. Evol. Microbiol.">
        <title>The Global Catalogue of Microorganisms (GCM) 10K type strain sequencing project: providing services to taxonomists for standard genome sequencing and annotation.</title>
        <authorList>
            <consortium name="The Broad Institute Genomics Platform"/>
            <consortium name="The Broad Institute Genome Sequencing Center for Infectious Disease"/>
            <person name="Wu L."/>
            <person name="Ma J."/>
        </authorList>
    </citation>
    <scope>NUCLEOTIDE SEQUENCE [LARGE SCALE GENOMIC DNA]</scope>
    <source>
        <strain evidence="3">JCM 10425</strain>
    </source>
</reference>
<dbReference type="Proteomes" id="UP001500967">
    <property type="component" value="Unassembled WGS sequence"/>
</dbReference>
<evidence type="ECO:0000313" key="2">
    <source>
        <dbReference type="EMBL" id="GAA0248285.1"/>
    </source>
</evidence>
<evidence type="ECO:0000313" key="3">
    <source>
        <dbReference type="Proteomes" id="UP001500967"/>
    </source>
</evidence>
<keyword evidence="3" id="KW-1185">Reference proteome</keyword>
<gene>
    <name evidence="2" type="ORF">GCM10009539_36980</name>
</gene>
<proteinExistence type="predicted"/>
<accession>A0ABP3E325</accession>
<organism evidence="2 3">
    <name type="scientific">Cryptosporangium japonicum</name>
    <dbReference type="NCBI Taxonomy" id="80872"/>
    <lineage>
        <taxon>Bacteria</taxon>
        <taxon>Bacillati</taxon>
        <taxon>Actinomycetota</taxon>
        <taxon>Actinomycetes</taxon>
        <taxon>Cryptosporangiales</taxon>
        <taxon>Cryptosporangiaceae</taxon>
        <taxon>Cryptosporangium</taxon>
    </lineage>
</organism>
<evidence type="ECO:0000256" key="1">
    <source>
        <dbReference type="SAM" id="MobiDB-lite"/>
    </source>
</evidence>
<comment type="caution">
    <text evidence="2">The sequence shown here is derived from an EMBL/GenBank/DDBJ whole genome shotgun (WGS) entry which is preliminary data.</text>
</comment>
<feature type="compositionally biased region" description="Polar residues" evidence="1">
    <location>
        <begin position="1"/>
        <end position="19"/>
    </location>
</feature>